<dbReference type="GO" id="GO:0000428">
    <property type="term" value="C:DNA-directed RNA polymerase complex"/>
    <property type="evidence" value="ECO:0007669"/>
    <property type="project" value="UniProtKB-KW"/>
</dbReference>
<dbReference type="Gene3D" id="3.40.1360.10">
    <property type="match status" value="1"/>
</dbReference>
<dbReference type="Pfam" id="PF13155">
    <property type="entry name" value="Toprim_2"/>
    <property type="match status" value="1"/>
</dbReference>
<evidence type="ECO:0000256" key="1">
    <source>
        <dbReference type="ARBA" id="ARBA00022478"/>
    </source>
</evidence>
<keyword evidence="2 12" id="KW-0639">Primosome</keyword>
<keyword evidence="4 12" id="KW-0548">Nucleotidyltransferase</keyword>
<evidence type="ECO:0000256" key="11">
    <source>
        <dbReference type="ARBA" id="ARBA00023163"/>
    </source>
</evidence>
<dbReference type="InterPro" id="IPR037068">
    <property type="entry name" value="DNA_primase_core_N_sf"/>
</dbReference>
<evidence type="ECO:0000259" key="13">
    <source>
        <dbReference type="PROSITE" id="PS50880"/>
    </source>
</evidence>
<comment type="caution">
    <text evidence="14">The sequence shown here is derived from an EMBL/GenBank/DDBJ whole genome shotgun (WGS) entry which is preliminary data.</text>
</comment>
<dbReference type="Pfam" id="PF01807">
    <property type="entry name" value="Zn_ribbon_DnaG"/>
    <property type="match status" value="1"/>
</dbReference>
<dbReference type="SUPFAM" id="SSF56731">
    <property type="entry name" value="DNA primase core"/>
    <property type="match status" value="1"/>
</dbReference>
<dbReference type="InterPro" id="IPR002694">
    <property type="entry name" value="Znf_CHC2"/>
</dbReference>
<dbReference type="HAMAP" id="MF_00974">
    <property type="entry name" value="DNA_primase_DnaG"/>
    <property type="match status" value="1"/>
</dbReference>
<dbReference type="EMBL" id="ALNZ01000026">
    <property type="protein sequence ID" value="EKV57084.1"/>
    <property type="molecule type" value="Genomic_DNA"/>
</dbReference>
<evidence type="ECO:0000256" key="6">
    <source>
        <dbReference type="ARBA" id="ARBA00022723"/>
    </source>
</evidence>
<dbReference type="InterPro" id="IPR036977">
    <property type="entry name" value="DNA_primase_Znf_CHC2"/>
</dbReference>
<dbReference type="Pfam" id="PF08275">
    <property type="entry name" value="DNAG_N"/>
    <property type="match status" value="1"/>
</dbReference>
<gene>
    <name evidence="12" type="primary">dnaG</name>
    <name evidence="14" type="ORF">A966_08594</name>
</gene>
<evidence type="ECO:0000313" key="15">
    <source>
        <dbReference type="Proteomes" id="UP000011663"/>
    </source>
</evidence>
<keyword evidence="3 12" id="KW-0808">Transferase</keyword>
<evidence type="ECO:0000256" key="3">
    <source>
        <dbReference type="ARBA" id="ARBA00022679"/>
    </source>
</evidence>
<dbReference type="CDD" id="cd03364">
    <property type="entry name" value="TOPRIM_DnaG_primases"/>
    <property type="match status" value="1"/>
</dbReference>
<dbReference type="GO" id="GO:0005737">
    <property type="term" value="C:cytoplasm"/>
    <property type="evidence" value="ECO:0007669"/>
    <property type="project" value="TreeGrafter"/>
</dbReference>
<dbReference type="SMART" id="SM00493">
    <property type="entry name" value="TOPRIM"/>
    <property type="match status" value="1"/>
</dbReference>
<comment type="function">
    <text evidence="12">RNA polymerase that catalyzes the synthesis of short RNA molecules used as primers for DNA polymerase during DNA replication.</text>
</comment>
<proteinExistence type="inferred from homology"/>
<dbReference type="GO" id="GO:0008270">
    <property type="term" value="F:zinc ion binding"/>
    <property type="evidence" value="ECO:0007669"/>
    <property type="project" value="UniProtKB-KW"/>
</dbReference>
<evidence type="ECO:0000256" key="8">
    <source>
        <dbReference type="ARBA" id="ARBA00022833"/>
    </source>
</evidence>
<dbReference type="Gene3D" id="3.90.980.10">
    <property type="entry name" value="DNA primase, catalytic core, N-terminal domain"/>
    <property type="match status" value="1"/>
</dbReference>
<dbReference type="InterPro" id="IPR006295">
    <property type="entry name" value="DNA_primase_DnaG"/>
</dbReference>
<feature type="domain" description="Toprim" evidence="13">
    <location>
        <begin position="269"/>
        <end position="350"/>
    </location>
</feature>
<dbReference type="AlphaFoldDB" id="A0A2U4FCA9"/>
<dbReference type="GO" id="GO:1990077">
    <property type="term" value="C:primosome complex"/>
    <property type="evidence" value="ECO:0007669"/>
    <property type="project" value="UniProtKB-KW"/>
</dbReference>
<evidence type="ECO:0000256" key="4">
    <source>
        <dbReference type="ARBA" id="ARBA00022695"/>
    </source>
</evidence>
<dbReference type="InterPro" id="IPR034151">
    <property type="entry name" value="TOPRIM_DnaG_bac"/>
</dbReference>
<dbReference type="PANTHER" id="PTHR30313:SF2">
    <property type="entry name" value="DNA PRIMASE"/>
    <property type="match status" value="1"/>
</dbReference>
<keyword evidence="11 12" id="KW-0804">Transcription</keyword>
<dbReference type="SUPFAM" id="SSF57783">
    <property type="entry name" value="Zinc beta-ribbon"/>
    <property type="match status" value="1"/>
</dbReference>
<keyword evidence="8" id="KW-0862">Zinc</keyword>
<dbReference type="InterPro" id="IPR013264">
    <property type="entry name" value="DNAG_N"/>
</dbReference>
<dbReference type="GO" id="GO:0003899">
    <property type="term" value="F:DNA-directed RNA polymerase activity"/>
    <property type="evidence" value="ECO:0007669"/>
    <property type="project" value="UniProtKB-UniRule"/>
</dbReference>
<dbReference type="OrthoDB" id="9803773at2"/>
<keyword evidence="9" id="KW-0460">Magnesium</keyword>
<dbReference type="RefSeq" id="WP_008724446.1">
    <property type="nucleotide sequence ID" value="NZ_JH994111.1"/>
</dbReference>
<dbReference type="GeneID" id="66488136"/>
<evidence type="ECO:0000313" key="14">
    <source>
        <dbReference type="EMBL" id="EKV57084.1"/>
    </source>
</evidence>
<dbReference type="PANTHER" id="PTHR30313">
    <property type="entry name" value="DNA PRIMASE"/>
    <property type="match status" value="1"/>
</dbReference>
<evidence type="ECO:0000256" key="12">
    <source>
        <dbReference type="HAMAP-Rule" id="MF_00974"/>
    </source>
</evidence>
<dbReference type="Proteomes" id="UP000011663">
    <property type="component" value="Unassembled WGS sequence"/>
</dbReference>
<evidence type="ECO:0000256" key="5">
    <source>
        <dbReference type="ARBA" id="ARBA00022705"/>
    </source>
</evidence>
<comment type="catalytic activity">
    <reaction evidence="12">
        <text>ssDNA + n NTP = ssDNA/pppN(pN)n-1 hybrid + (n-1) diphosphate.</text>
        <dbReference type="EC" id="2.7.7.101"/>
    </reaction>
</comment>
<dbReference type="GO" id="GO:0006269">
    <property type="term" value="P:DNA replication, synthesis of primer"/>
    <property type="evidence" value="ECO:0007669"/>
    <property type="project" value="UniProtKB-UniRule"/>
</dbReference>
<evidence type="ECO:0000256" key="9">
    <source>
        <dbReference type="ARBA" id="ARBA00022842"/>
    </source>
</evidence>
<protein>
    <recommendedName>
        <fullName evidence="12">DNA primase</fullName>
        <ecNumber evidence="12">2.7.7.101</ecNumber>
    </recommendedName>
</protein>
<dbReference type="InterPro" id="IPR006171">
    <property type="entry name" value="TOPRIM_dom"/>
</dbReference>
<dbReference type="NCBIfam" id="TIGR01391">
    <property type="entry name" value="dnaG"/>
    <property type="match status" value="1"/>
</dbReference>
<keyword evidence="1 12" id="KW-0240">DNA-directed RNA polymerase</keyword>
<dbReference type="GO" id="GO:0003677">
    <property type="term" value="F:DNA binding"/>
    <property type="evidence" value="ECO:0007669"/>
    <property type="project" value="UniProtKB-KW"/>
</dbReference>
<keyword evidence="7" id="KW-0863">Zinc-finger</keyword>
<dbReference type="Gene3D" id="3.90.580.10">
    <property type="entry name" value="Zinc finger, CHC2-type domain"/>
    <property type="match status" value="1"/>
</dbReference>
<evidence type="ECO:0000256" key="2">
    <source>
        <dbReference type="ARBA" id="ARBA00022515"/>
    </source>
</evidence>
<dbReference type="PROSITE" id="PS50880">
    <property type="entry name" value="TOPRIM"/>
    <property type="match status" value="1"/>
</dbReference>
<keyword evidence="5 12" id="KW-0235">DNA replication</keyword>
<keyword evidence="6" id="KW-0479">Metal-binding</keyword>
<dbReference type="EC" id="2.7.7.101" evidence="12"/>
<reference evidence="14 15" key="1">
    <citation type="submission" date="2012-07" db="EMBL/GenBank/DDBJ databases">
        <title>Genome sequence of Brachyspira sp. 30446, isolated from a pig with mucohaemorrhagic colitis.</title>
        <authorList>
            <person name="Rubin J.E."/>
            <person name="Fernando C."/>
            <person name="Harding J.C.S."/>
            <person name="Hill J.E."/>
        </authorList>
    </citation>
    <scope>NUCLEOTIDE SEQUENCE [LARGE SCALE GENOMIC DNA]</scope>
    <source>
        <strain evidence="14 15">30446</strain>
    </source>
</reference>
<comment type="similarity">
    <text evidence="12">Belongs to the DnaG primase family.</text>
</comment>
<organism evidence="14 15">
    <name type="scientific">Brachyspira hampsonii 30446</name>
    <dbReference type="NCBI Taxonomy" id="1289135"/>
    <lineage>
        <taxon>Bacteria</taxon>
        <taxon>Pseudomonadati</taxon>
        <taxon>Spirochaetota</taxon>
        <taxon>Spirochaetia</taxon>
        <taxon>Brachyspirales</taxon>
        <taxon>Brachyspiraceae</taxon>
        <taxon>Brachyspira</taxon>
    </lineage>
</organism>
<dbReference type="InterPro" id="IPR050219">
    <property type="entry name" value="DnaG_primase"/>
</dbReference>
<comment type="subunit">
    <text evidence="12">Monomer. Interacts with DnaB.</text>
</comment>
<accession>A0A2U4FCA9</accession>
<dbReference type="InterPro" id="IPR030846">
    <property type="entry name" value="DnaG_bac"/>
</dbReference>
<comment type="caution">
    <text evidence="12">Lacks conserved residue(s) required for the propagation of feature annotation.</text>
</comment>
<keyword evidence="10 12" id="KW-0238">DNA-binding</keyword>
<evidence type="ECO:0000256" key="10">
    <source>
        <dbReference type="ARBA" id="ARBA00023125"/>
    </source>
</evidence>
<sequence length="607" mass="69772">MDNLFIEKLNNLLSRVSLIDILSDRYKVIHRGGSQYTVQCPFHKDGQETNPSMSVDDSKGVYQCFTCGAKGNVITYLKEKENKSFKEAVQYLGNRFSVDVSGFFSAKTTQKDKIYLESRRINRIACNFFGKSLFLKDKNGDYFYKDAEKYLKSRKIPFSIIKEFKIGYAPPSWNALMNALIENKITVNNMNILGLVSVSKNNPNHYYDTFVNRIMFPIINEREEIVGFGGRSIDGKEPKYLNSKESLIFKKKSSLYGINIAKSYIMKQDEVILVEGYMDTIACHKMGIKNVVGTLGTAITEEHAREIKKYTKNVVLALDSDEAGIKAAKSAVITLLKSDLKLTILCIKETKDLDEFFTVYSRSRFDILHNNKLNWYDFVIDSEVKKDILSLSIAEKLDIINGFYKYLDAVKSETEKQMIISYIASKLNVDREAFNKDYLNTYNANQHASIIKYDKKVKNNNADNKFYYENSLIYLLALNPSLIKEAEREISVDLIKKDITREFYIRLLTLNKDASVEDALNVLGNEHIAKQILSKQKLYSENIYEKLEELIIKIKSGCIDYEKKELLENNSLKGILKSNNDEAMYEAVRRISLLNKQKEKLHQGSDL</sequence>
<dbReference type="STRING" id="1289135.A966_08594"/>
<dbReference type="SMART" id="SM00400">
    <property type="entry name" value="ZnF_CHCC"/>
    <property type="match status" value="1"/>
</dbReference>
<evidence type="ECO:0000256" key="7">
    <source>
        <dbReference type="ARBA" id="ARBA00022771"/>
    </source>
</evidence>
<name>A0A2U4FCA9_9SPIR</name>